<evidence type="ECO:0000256" key="2">
    <source>
        <dbReference type="SAM" id="SignalP"/>
    </source>
</evidence>
<evidence type="ECO:0000313" key="4">
    <source>
        <dbReference type="Proteomes" id="UP001374803"/>
    </source>
</evidence>
<dbReference type="PROSITE" id="PS51257">
    <property type="entry name" value="PROKAR_LIPOPROTEIN"/>
    <property type="match status" value="1"/>
</dbReference>
<evidence type="ECO:0000256" key="1">
    <source>
        <dbReference type="SAM" id="MobiDB-lite"/>
    </source>
</evidence>
<protein>
    <recommendedName>
        <fullName evidence="5">Delta-60 repeat domain-containing protein</fullName>
    </recommendedName>
</protein>
<evidence type="ECO:0008006" key="5">
    <source>
        <dbReference type="Google" id="ProtNLM"/>
    </source>
</evidence>
<dbReference type="EMBL" id="CP089983">
    <property type="protein sequence ID" value="WXB03891.1"/>
    <property type="molecule type" value="Genomic_DNA"/>
</dbReference>
<keyword evidence="4" id="KW-1185">Reference proteome</keyword>
<dbReference type="Gene3D" id="2.80.10.50">
    <property type="match status" value="1"/>
</dbReference>
<keyword evidence="2" id="KW-0732">Signal</keyword>
<feature type="compositionally biased region" description="Low complexity" evidence="1">
    <location>
        <begin position="49"/>
        <end position="59"/>
    </location>
</feature>
<gene>
    <name evidence="3" type="ORF">LVJ94_44170</name>
</gene>
<proteinExistence type="predicted"/>
<feature type="signal peptide" evidence="2">
    <location>
        <begin position="1"/>
        <end position="23"/>
    </location>
</feature>
<feature type="chain" id="PRO_5046174466" description="Delta-60 repeat domain-containing protein" evidence="2">
    <location>
        <begin position="24"/>
        <end position="433"/>
    </location>
</feature>
<organism evidence="3 4">
    <name type="scientific">Pendulispora rubella</name>
    <dbReference type="NCBI Taxonomy" id="2741070"/>
    <lineage>
        <taxon>Bacteria</taxon>
        <taxon>Pseudomonadati</taxon>
        <taxon>Myxococcota</taxon>
        <taxon>Myxococcia</taxon>
        <taxon>Myxococcales</taxon>
        <taxon>Sorangiineae</taxon>
        <taxon>Pendulisporaceae</taxon>
        <taxon>Pendulispora</taxon>
    </lineage>
</organism>
<name>A0ABZ2KYZ0_9BACT</name>
<sequence>MKAARSHALRAPVVALLSCSFVAACTALLGVDDLPGRASAKDGGPEPPAEGGADAGIAPGSLDPTFGHHGVAIVPGAFPSQAAWVIADGDDLVLLVLSDQPTLRAIRCSGDGVCDTAHPATLFVGQSANDVLATAATVDPSGNGVLVYFKTRTATGDVISANLSRVTRDGRVSVLARDANLSGSPAVLTANRTRIVIADVSTDSAALTLLARLEDGGPDRHFGGDGAVTVQPFVNPSVRGVLAHENGQVVVAGSESITGPTFWARLSDDGGLDTAFGADGGIGGSSFATDIGALVADDTGYLLGATRSNARGVLVRLTREGRVDPSQWDGGTFLFPSFANQELAVSNVDAVTYQRDGAILALATAHRPIPGDLAVLVRVRGNELDPHFGQNGMTVVSDGTTGTHSLAIQRNGKAVVAWSDRDGSVRVARYVVE</sequence>
<dbReference type="RefSeq" id="WP_394833526.1">
    <property type="nucleotide sequence ID" value="NZ_CP089929.1"/>
</dbReference>
<reference evidence="3" key="1">
    <citation type="submission" date="2021-12" db="EMBL/GenBank/DDBJ databases">
        <title>Discovery of the Pendulisporaceae a myxobacterial family with distinct sporulation behavior and unique specialized metabolism.</title>
        <authorList>
            <person name="Garcia R."/>
            <person name="Popoff A."/>
            <person name="Bader C.D."/>
            <person name="Loehr J."/>
            <person name="Walesch S."/>
            <person name="Walt C."/>
            <person name="Boldt J."/>
            <person name="Bunk B."/>
            <person name="Haeckl F.J.F.P.J."/>
            <person name="Gunesch A.P."/>
            <person name="Birkelbach J."/>
            <person name="Nuebel U."/>
            <person name="Pietschmann T."/>
            <person name="Bach T."/>
            <person name="Mueller R."/>
        </authorList>
    </citation>
    <scope>NUCLEOTIDE SEQUENCE</scope>
    <source>
        <strain evidence="3">MSr11367</strain>
    </source>
</reference>
<evidence type="ECO:0000313" key="3">
    <source>
        <dbReference type="EMBL" id="WXB03891.1"/>
    </source>
</evidence>
<accession>A0ABZ2KYZ0</accession>
<feature type="region of interest" description="Disordered" evidence="1">
    <location>
        <begin position="38"/>
        <end position="59"/>
    </location>
</feature>
<dbReference type="Proteomes" id="UP001374803">
    <property type="component" value="Chromosome"/>
</dbReference>